<feature type="transmembrane region" description="Helical" evidence="7">
    <location>
        <begin position="80"/>
        <end position="98"/>
    </location>
</feature>
<dbReference type="Proteomes" id="UP000033115">
    <property type="component" value="Chromosome"/>
</dbReference>
<gene>
    <name evidence="9" type="ORF">CSCA_1069</name>
</gene>
<feature type="transmembrane region" description="Helical" evidence="7">
    <location>
        <begin position="167"/>
        <end position="186"/>
    </location>
</feature>
<keyword evidence="2" id="KW-0813">Transport</keyword>
<dbReference type="KEGG" id="csq:CSCA_1069"/>
<feature type="transmembrane region" description="Helical" evidence="7">
    <location>
        <begin position="364"/>
        <end position="381"/>
    </location>
</feature>
<reference evidence="9 10" key="1">
    <citation type="journal article" date="2015" name="J. Biotechnol.">
        <title>Complete genome sequence of a malodorant-producing acetogen, Clostridium scatologenes ATCC 25775(T).</title>
        <authorList>
            <person name="Zhu Z."/>
            <person name="Guo T."/>
            <person name="Zheng H."/>
            <person name="Song T."/>
            <person name="Ouyang P."/>
            <person name="Xie J."/>
        </authorList>
    </citation>
    <scope>NUCLEOTIDE SEQUENCE [LARGE SCALE GENOMIC DNA]</scope>
    <source>
        <strain evidence="9 10">ATCC 25775</strain>
    </source>
</reference>
<dbReference type="PANTHER" id="PTHR23517">
    <property type="entry name" value="RESISTANCE PROTEIN MDTM, PUTATIVE-RELATED-RELATED"/>
    <property type="match status" value="1"/>
</dbReference>
<evidence type="ECO:0000313" key="10">
    <source>
        <dbReference type="Proteomes" id="UP000033115"/>
    </source>
</evidence>
<feature type="domain" description="Major facilitator superfamily (MFS) profile" evidence="8">
    <location>
        <begin position="13"/>
        <end position="386"/>
    </location>
</feature>
<dbReference type="PANTHER" id="PTHR23517:SF2">
    <property type="entry name" value="MULTIDRUG RESISTANCE PROTEIN MDTH"/>
    <property type="match status" value="1"/>
</dbReference>
<feature type="transmembrane region" description="Helical" evidence="7">
    <location>
        <begin position="245"/>
        <end position="265"/>
    </location>
</feature>
<dbReference type="PROSITE" id="PS50850">
    <property type="entry name" value="MFS"/>
    <property type="match status" value="1"/>
</dbReference>
<dbReference type="EMBL" id="CP009933">
    <property type="protein sequence ID" value="AKA68194.1"/>
    <property type="molecule type" value="Genomic_DNA"/>
</dbReference>
<keyword evidence="5 7" id="KW-1133">Transmembrane helix</keyword>
<evidence type="ECO:0000256" key="6">
    <source>
        <dbReference type="ARBA" id="ARBA00023136"/>
    </source>
</evidence>
<keyword evidence="6 7" id="KW-0472">Membrane</keyword>
<feature type="transmembrane region" description="Helical" evidence="7">
    <location>
        <begin position="305"/>
        <end position="324"/>
    </location>
</feature>
<feature type="transmembrane region" description="Helical" evidence="7">
    <location>
        <begin position="336"/>
        <end position="358"/>
    </location>
</feature>
<evidence type="ECO:0000256" key="7">
    <source>
        <dbReference type="SAM" id="Phobius"/>
    </source>
</evidence>
<dbReference type="InterPro" id="IPR011701">
    <property type="entry name" value="MFS"/>
</dbReference>
<feature type="transmembrane region" description="Helical" evidence="7">
    <location>
        <begin position="12"/>
        <end position="36"/>
    </location>
</feature>
<dbReference type="RefSeq" id="WP_029159680.1">
    <property type="nucleotide sequence ID" value="NZ_CP009933.1"/>
</dbReference>
<accession>A0A0E3M7X3</accession>
<dbReference type="AlphaFoldDB" id="A0A0E3M7X3"/>
<evidence type="ECO:0000256" key="2">
    <source>
        <dbReference type="ARBA" id="ARBA00022448"/>
    </source>
</evidence>
<name>A0A0E3M7X3_CLOSL</name>
<evidence type="ECO:0000256" key="1">
    <source>
        <dbReference type="ARBA" id="ARBA00004651"/>
    </source>
</evidence>
<dbReference type="GO" id="GO:0005886">
    <property type="term" value="C:plasma membrane"/>
    <property type="evidence" value="ECO:0007669"/>
    <property type="project" value="UniProtKB-SubCell"/>
</dbReference>
<sequence length="391" mass="42573">MKKGTFTRYEISFIVSLSIAMALRQLAMVMILPFMSVYGNTLLYNTPVLVGIALGIYGLIQGIMQMPFGSLSDRIGRKNVLTIGSLFLASGLALAAIADNIYLLIIARALQGIGAIAAVCFSWIGDNIPDEKRNQSMSIVGMFSGSAAVIGFVGGPFLYNIISVPKMFAGCSVLVFLSWIYIVIFIKKDNVKKTHEEKSKVDYIGLLKNKLFTKLSISGFIISYTMVSIFYIIPQLLEKSVGVASMWKVFLPATLIGIIIMSIFSKRADRGKLSQSALISFISILIGGVCLFFTNFYSILLGTTIFMAGYMSLNALLPGSVTKLSTKNTRGTVTGVYNTIQFIGSFVGGSLTGLLWGINNHLPTVFIIMISILGCIIVRKLEFTDNDVSAY</sequence>
<feature type="transmembrane region" description="Helical" evidence="7">
    <location>
        <begin position="137"/>
        <end position="161"/>
    </location>
</feature>
<feature type="transmembrane region" description="Helical" evidence="7">
    <location>
        <begin position="277"/>
        <end position="299"/>
    </location>
</feature>
<evidence type="ECO:0000259" key="8">
    <source>
        <dbReference type="PROSITE" id="PS50850"/>
    </source>
</evidence>
<feature type="transmembrane region" description="Helical" evidence="7">
    <location>
        <begin position="104"/>
        <end position="125"/>
    </location>
</feature>
<comment type="subcellular location">
    <subcellularLocation>
        <location evidence="1">Cell membrane</location>
        <topology evidence="1">Multi-pass membrane protein</topology>
    </subcellularLocation>
</comment>
<evidence type="ECO:0000313" key="9">
    <source>
        <dbReference type="EMBL" id="AKA68194.1"/>
    </source>
</evidence>
<proteinExistence type="predicted"/>
<protein>
    <submittedName>
        <fullName evidence="9">Major facilitator superfamily MFS_1</fullName>
    </submittedName>
</protein>
<evidence type="ECO:0000256" key="4">
    <source>
        <dbReference type="ARBA" id="ARBA00022692"/>
    </source>
</evidence>
<keyword evidence="10" id="KW-1185">Reference proteome</keyword>
<evidence type="ECO:0000256" key="5">
    <source>
        <dbReference type="ARBA" id="ARBA00022989"/>
    </source>
</evidence>
<dbReference type="SUPFAM" id="SSF103473">
    <property type="entry name" value="MFS general substrate transporter"/>
    <property type="match status" value="1"/>
</dbReference>
<dbReference type="Pfam" id="PF07690">
    <property type="entry name" value="MFS_1"/>
    <property type="match status" value="1"/>
</dbReference>
<evidence type="ECO:0000256" key="3">
    <source>
        <dbReference type="ARBA" id="ARBA00022475"/>
    </source>
</evidence>
<dbReference type="InterPro" id="IPR020846">
    <property type="entry name" value="MFS_dom"/>
</dbReference>
<keyword evidence="4 7" id="KW-0812">Transmembrane</keyword>
<dbReference type="STRING" id="1548.CSCA_1069"/>
<organism evidence="9 10">
    <name type="scientific">Clostridium scatologenes</name>
    <dbReference type="NCBI Taxonomy" id="1548"/>
    <lineage>
        <taxon>Bacteria</taxon>
        <taxon>Bacillati</taxon>
        <taxon>Bacillota</taxon>
        <taxon>Clostridia</taxon>
        <taxon>Eubacteriales</taxon>
        <taxon>Clostridiaceae</taxon>
        <taxon>Clostridium</taxon>
    </lineage>
</organism>
<dbReference type="InterPro" id="IPR036259">
    <property type="entry name" value="MFS_trans_sf"/>
</dbReference>
<dbReference type="Gene3D" id="1.20.1250.20">
    <property type="entry name" value="MFS general substrate transporter like domains"/>
    <property type="match status" value="1"/>
</dbReference>
<feature type="transmembrane region" description="Helical" evidence="7">
    <location>
        <begin position="215"/>
        <end position="233"/>
    </location>
</feature>
<dbReference type="HOGENOM" id="CLU_001265_10_0_9"/>
<dbReference type="GO" id="GO:0022857">
    <property type="term" value="F:transmembrane transporter activity"/>
    <property type="evidence" value="ECO:0007669"/>
    <property type="project" value="InterPro"/>
</dbReference>
<dbReference type="CDD" id="cd17472">
    <property type="entry name" value="MFS_YajR_like"/>
    <property type="match status" value="1"/>
</dbReference>
<dbReference type="InterPro" id="IPR050171">
    <property type="entry name" value="MFS_Transporters"/>
</dbReference>
<keyword evidence="3" id="KW-1003">Cell membrane</keyword>